<accession>Q30Q14</accession>
<evidence type="ECO:0000313" key="2">
    <source>
        <dbReference type="Proteomes" id="UP000002714"/>
    </source>
</evidence>
<dbReference type="STRING" id="326298.Suden_1640"/>
<reference evidence="1 2" key="1">
    <citation type="journal article" date="2008" name="Appl. Environ. Microbiol.">
        <title>Genome of the epsilonproteobacterial chemolithoautotroph Sulfurimonas denitrificans.</title>
        <authorList>
            <person name="Sievert S.M."/>
            <person name="Scott K.M."/>
            <person name="Klotz M.G."/>
            <person name="Chain P.S.G."/>
            <person name="Hauser L.J."/>
            <person name="Hemp J."/>
            <person name="Huegler M."/>
            <person name="Land M."/>
            <person name="Lapidus A."/>
            <person name="Larimer F.W."/>
            <person name="Lucas S."/>
            <person name="Malfatti S.A."/>
            <person name="Meyer F."/>
            <person name="Paulsen I.T."/>
            <person name="Ren Q."/>
            <person name="Simon J."/>
            <person name="Bailey K."/>
            <person name="Diaz E."/>
            <person name="Fitzpatrick K.A."/>
            <person name="Glover B."/>
            <person name="Gwatney N."/>
            <person name="Korajkic A."/>
            <person name="Long A."/>
            <person name="Mobberley J.M."/>
            <person name="Pantry S.N."/>
            <person name="Pazder G."/>
            <person name="Peterson S."/>
            <person name="Quintanilla J.D."/>
            <person name="Sprinkle R."/>
            <person name="Stephens J."/>
            <person name="Thomas P."/>
            <person name="Vaughn R."/>
            <person name="Weber M.J."/>
            <person name="Wooten L.L."/>
        </authorList>
    </citation>
    <scope>NUCLEOTIDE SEQUENCE [LARGE SCALE GENOMIC DNA]</scope>
    <source>
        <strain evidence="2">ATCC 33889 / DSM 1251</strain>
    </source>
</reference>
<dbReference type="EMBL" id="CP000153">
    <property type="protein sequence ID" value="ABB44917.1"/>
    <property type="molecule type" value="Genomic_DNA"/>
</dbReference>
<name>Q30Q14_SULDN</name>
<sequence>MKIFLLSILLALSLFSNESKEAIQVEILEKIFQNISLDEKIIIYSDNEKIIQEFNKNANFSTTQECRKASIIVLEDKKNLKDDFCKKAIFVLKYELLKEIPKSFGSMFWKKGRPNIVLIESRIKEQKISISKELEIYIEERIW</sequence>
<dbReference type="HOGENOM" id="CLU_144787_0_0_7"/>
<keyword evidence="2" id="KW-1185">Reference proteome</keyword>
<dbReference type="AlphaFoldDB" id="Q30Q14"/>
<organism evidence="1 2">
    <name type="scientific">Sulfurimonas denitrificans (strain ATCC 33889 / DSM 1251)</name>
    <name type="common">Thiomicrospira denitrificans (strain ATCC 33889 / DSM 1251)</name>
    <dbReference type="NCBI Taxonomy" id="326298"/>
    <lineage>
        <taxon>Bacteria</taxon>
        <taxon>Pseudomonadati</taxon>
        <taxon>Campylobacterota</taxon>
        <taxon>Epsilonproteobacteria</taxon>
        <taxon>Campylobacterales</taxon>
        <taxon>Sulfurimonadaceae</taxon>
        <taxon>Sulfurimonas</taxon>
    </lineage>
</organism>
<dbReference type="Proteomes" id="UP000002714">
    <property type="component" value="Chromosome"/>
</dbReference>
<dbReference type="eggNOG" id="ENOG5034CE7">
    <property type="taxonomic scope" value="Bacteria"/>
</dbReference>
<dbReference type="RefSeq" id="WP_011373258.1">
    <property type="nucleotide sequence ID" value="NC_007575.1"/>
</dbReference>
<gene>
    <name evidence="1" type="ordered locus">Suden_1640</name>
</gene>
<evidence type="ECO:0000313" key="1">
    <source>
        <dbReference type="EMBL" id="ABB44917.1"/>
    </source>
</evidence>
<dbReference type="KEGG" id="tdn:Suden_1640"/>
<proteinExistence type="predicted"/>
<dbReference type="OrthoDB" id="15556at2"/>
<protein>
    <submittedName>
        <fullName evidence="1">Uncharacterized protein</fullName>
    </submittedName>
</protein>